<evidence type="ECO:0000256" key="4">
    <source>
        <dbReference type="ARBA" id="ARBA00022989"/>
    </source>
</evidence>
<keyword evidence="9" id="KW-1185">Reference proteome</keyword>
<organism evidence="8 9">
    <name type="scientific">Catellatospora chokoriensis</name>
    <dbReference type="NCBI Taxonomy" id="310353"/>
    <lineage>
        <taxon>Bacteria</taxon>
        <taxon>Bacillati</taxon>
        <taxon>Actinomycetota</taxon>
        <taxon>Actinomycetes</taxon>
        <taxon>Micromonosporales</taxon>
        <taxon>Micromonosporaceae</taxon>
        <taxon>Catellatospora</taxon>
    </lineage>
</organism>
<dbReference type="GO" id="GO:0005886">
    <property type="term" value="C:plasma membrane"/>
    <property type="evidence" value="ECO:0007669"/>
    <property type="project" value="UniProtKB-SubCell"/>
</dbReference>
<evidence type="ECO:0000256" key="6">
    <source>
        <dbReference type="SAM" id="Phobius"/>
    </source>
</evidence>
<feature type="transmembrane region" description="Helical" evidence="6">
    <location>
        <begin position="50"/>
        <end position="71"/>
    </location>
</feature>
<keyword evidence="5 6" id="KW-0472">Membrane</keyword>
<evidence type="ECO:0000313" key="8">
    <source>
        <dbReference type="EMBL" id="GIF91020.1"/>
    </source>
</evidence>
<comment type="subcellular location">
    <subcellularLocation>
        <location evidence="1">Cell membrane</location>
        <topology evidence="1">Multi-pass membrane protein</topology>
    </subcellularLocation>
</comment>
<feature type="transmembrane region" description="Helical" evidence="6">
    <location>
        <begin position="290"/>
        <end position="308"/>
    </location>
</feature>
<dbReference type="GO" id="GO:0022857">
    <property type="term" value="F:transmembrane transporter activity"/>
    <property type="evidence" value="ECO:0007669"/>
    <property type="project" value="InterPro"/>
</dbReference>
<evidence type="ECO:0000313" key="9">
    <source>
        <dbReference type="Proteomes" id="UP000619293"/>
    </source>
</evidence>
<feature type="transmembrane region" description="Helical" evidence="6">
    <location>
        <begin position="165"/>
        <end position="191"/>
    </location>
</feature>
<dbReference type="RefSeq" id="WP_191837333.1">
    <property type="nucleotide sequence ID" value="NZ_BAAALB010000001.1"/>
</dbReference>
<dbReference type="EMBL" id="BONG01000028">
    <property type="protein sequence ID" value="GIF91020.1"/>
    <property type="molecule type" value="Genomic_DNA"/>
</dbReference>
<evidence type="ECO:0000256" key="5">
    <source>
        <dbReference type="ARBA" id="ARBA00023136"/>
    </source>
</evidence>
<dbReference type="PANTHER" id="PTHR23513">
    <property type="entry name" value="INTEGRAL MEMBRANE EFFLUX PROTEIN-RELATED"/>
    <property type="match status" value="1"/>
</dbReference>
<reference evidence="8 9" key="1">
    <citation type="submission" date="2021-01" db="EMBL/GenBank/DDBJ databases">
        <title>Whole genome shotgun sequence of Catellatospora chokoriensis NBRC 107358.</title>
        <authorList>
            <person name="Komaki H."/>
            <person name="Tamura T."/>
        </authorList>
    </citation>
    <scope>NUCLEOTIDE SEQUENCE [LARGE SCALE GENOMIC DNA]</scope>
    <source>
        <strain evidence="8 9">NBRC 107358</strain>
    </source>
</reference>
<keyword evidence="4 6" id="KW-1133">Transmembrane helix</keyword>
<feature type="transmembrane region" description="Helical" evidence="6">
    <location>
        <begin position="225"/>
        <end position="247"/>
    </location>
</feature>
<dbReference type="CDD" id="cd06173">
    <property type="entry name" value="MFS_MefA_like"/>
    <property type="match status" value="1"/>
</dbReference>
<dbReference type="PANTHER" id="PTHR23513:SF6">
    <property type="entry name" value="MAJOR FACILITATOR SUPERFAMILY ASSOCIATED DOMAIN-CONTAINING PROTEIN"/>
    <property type="match status" value="1"/>
</dbReference>
<feature type="transmembrane region" description="Helical" evidence="6">
    <location>
        <begin position="314"/>
        <end position="332"/>
    </location>
</feature>
<feature type="domain" description="Major facilitator superfamily (MFS) profile" evidence="7">
    <location>
        <begin position="1"/>
        <end position="402"/>
    </location>
</feature>
<feature type="transmembrane region" description="Helical" evidence="6">
    <location>
        <begin position="18"/>
        <end position="44"/>
    </location>
</feature>
<dbReference type="InterPro" id="IPR036259">
    <property type="entry name" value="MFS_trans_sf"/>
</dbReference>
<accession>A0A8J3K5F4</accession>
<dbReference type="PROSITE" id="PS50850">
    <property type="entry name" value="MFS"/>
    <property type="match status" value="1"/>
</dbReference>
<dbReference type="InterPro" id="IPR011701">
    <property type="entry name" value="MFS"/>
</dbReference>
<feature type="transmembrane region" description="Helical" evidence="6">
    <location>
        <begin position="92"/>
        <end position="120"/>
    </location>
</feature>
<gene>
    <name evidence="8" type="ORF">Cch02nite_44640</name>
</gene>
<evidence type="ECO:0000259" key="7">
    <source>
        <dbReference type="PROSITE" id="PS50850"/>
    </source>
</evidence>
<dbReference type="Pfam" id="PF07690">
    <property type="entry name" value="MFS_1"/>
    <property type="match status" value="1"/>
</dbReference>
<dbReference type="InterPro" id="IPR020846">
    <property type="entry name" value="MFS_dom"/>
</dbReference>
<keyword evidence="2" id="KW-1003">Cell membrane</keyword>
<feature type="transmembrane region" description="Helical" evidence="6">
    <location>
        <begin position="344"/>
        <end position="366"/>
    </location>
</feature>
<name>A0A8J3K5F4_9ACTN</name>
<keyword evidence="3 6" id="KW-0812">Transmembrane</keyword>
<dbReference type="Gene3D" id="1.20.1250.20">
    <property type="entry name" value="MFS general substrate transporter like domains"/>
    <property type="match status" value="1"/>
</dbReference>
<protein>
    <recommendedName>
        <fullName evidence="7">Major facilitator superfamily (MFS) profile domain-containing protein</fullName>
    </recommendedName>
</protein>
<evidence type="ECO:0000256" key="2">
    <source>
        <dbReference type="ARBA" id="ARBA00022475"/>
    </source>
</evidence>
<feature type="transmembrane region" description="Helical" evidence="6">
    <location>
        <begin position="378"/>
        <end position="398"/>
    </location>
</feature>
<evidence type="ECO:0000256" key="3">
    <source>
        <dbReference type="ARBA" id="ARBA00022692"/>
    </source>
</evidence>
<feature type="transmembrane region" description="Helical" evidence="6">
    <location>
        <begin position="259"/>
        <end position="278"/>
    </location>
</feature>
<dbReference type="AlphaFoldDB" id="A0A8J3K5F4"/>
<proteinExistence type="predicted"/>
<comment type="caution">
    <text evidence="8">The sequence shown here is derived from an EMBL/GenBank/DDBJ whole genome shotgun (WGS) entry which is preliminary data.</text>
</comment>
<evidence type="ECO:0000256" key="1">
    <source>
        <dbReference type="ARBA" id="ARBA00004651"/>
    </source>
</evidence>
<dbReference type="SUPFAM" id="SSF103473">
    <property type="entry name" value="MFS general substrate transporter"/>
    <property type="match status" value="1"/>
</dbReference>
<dbReference type="Proteomes" id="UP000619293">
    <property type="component" value="Unassembled WGS sequence"/>
</dbReference>
<sequence>MTSTITAAPPRLGRDWRLLLSAGTVSMLGDGAFLAALPLLAATMTTDPGLIAGITVWGSMPWLLAALPMGVYADRHDGRRTMTAAQLVQAALVAALAAMVTAGAGGMVLVYVIAFAVGLAETLAHISLQKLVPAIVPPAQLEVANGRQHAALFSSKQFLGPPLGALLFTVAAALPFWVDALTFLASALLVWRIRATTRVARPAVSLRAGIGEGVRWLAGNRLLRTLALLSGVANLANFLAMATFVLFAKQVLGLGDVGYGVVLGLMAVGGISGALVSGRVVGLVGGRRTVTFTLFATPLAMLAIGLAARDVATVAALAFVTSFGAALWNVAAGSLRQRTVPGDLLGRVSSVGMMVTWGAQPLGAYLGGLTATWWGLSAAWVVAAVLRLTAATAALPALREWR</sequence>